<proteinExistence type="predicted"/>
<evidence type="ECO:0000313" key="3">
    <source>
        <dbReference type="Proteomes" id="UP000270834"/>
    </source>
</evidence>
<accession>A0A3M5DT17</accession>
<feature type="region of interest" description="Disordered" evidence="1">
    <location>
        <begin position="86"/>
        <end position="106"/>
    </location>
</feature>
<dbReference type="EMBL" id="RBSQ01000781">
    <property type="protein sequence ID" value="RMS52540.1"/>
    <property type="molecule type" value="Genomic_DNA"/>
</dbReference>
<feature type="compositionally biased region" description="Low complexity" evidence="1">
    <location>
        <begin position="90"/>
        <end position="106"/>
    </location>
</feature>
<evidence type="ECO:0000256" key="1">
    <source>
        <dbReference type="SAM" id="MobiDB-lite"/>
    </source>
</evidence>
<dbReference type="Proteomes" id="UP000270834">
    <property type="component" value="Unassembled WGS sequence"/>
</dbReference>
<gene>
    <name evidence="2" type="ORF">ALP65_04651</name>
</gene>
<organism evidence="2 3">
    <name type="scientific">Pseudomonas aeruginosa</name>
    <dbReference type="NCBI Taxonomy" id="287"/>
    <lineage>
        <taxon>Bacteria</taxon>
        <taxon>Pseudomonadati</taxon>
        <taxon>Pseudomonadota</taxon>
        <taxon>Gammaproteobacteria</taxon>
        <taxon>Pseudomonadales</taxon>
        <taxon>Pseudomonadaceae</taxon>
        <taxon>Pseudomonas</taxon>
    </lineage>
</organism>
<sequence>MATTSSGVPPLWAILSTSRESTSGIFSRGRSMKRSAASTAPLRYTWPFQSTPDRRVSALKAIGVSSSRRGSWIGCRMRRYSTIDLPSGVSSASEASNAPSASSLPLTPGAAYSALQRRLPKVMVPVLSSSSTWTSPAASTARPDLAITFRRTRRSMPAMPMAESRPPMVVGISVTSSATRNTSGRLPPANRANGLRVTTTSRKIRVRPISRMSSATSLGVFCRLAPSTRAIIRSRVDSPGLAPIRTSSQSDTTWVLPVTAERSPPDSRITGADSPVMAASLTAATPSMTSPSPGIISPAWTRTTSPLRRLLATTLSKLPSARRLLAERPWLPALRLSARALPRPSASASAKLAKSTVNHSQRAICSATEVGTAWSGTKHSKVVSTAVSSTTSITGERSNWRGSSLTKACSSAGRHKAARLVDALWRRSSDLCKAFLDA</sequence>
<comment type="caution">
    <text evidence="2">The sequence shown here is derived from an EMBL/GenBank/DDBJ whole genome shotgun (WGS) entry which is preliminary data.</text>
</comment>
<protein>
    <submittedName>
        <fullName evidence="2">Uncharacterized protein</fullName>
    </submittedName>
</protein>
<name>A0A3M5DT17_PSEAI</name>
<evidence type="ECO:0000313" key="2">
    <source>
        <dbReference type="EMBL" id="RMS52540.1"/>
    </source>
</evidence>
<dbReference type="AlphaFoldDB" id="A0A3M5DT17"/>
<reference evidence="2 3" key="1">
    <citation type="submission" date="2018-08" db="EMBL/GenBank/DDBJ databases">
        <title>Recombination of ecologically and evolutionarily significant loci maintains genetic cohesion in the Pseudomonas syringae species complex.</title>
        <authorList>
            <person name="Dillon M."/>
            <person name="Thakur S."/>
            <person name="Almeida R.N.D."/>
            <person name="Weir B.S."/>
            <person name="Guttman D.S."/>
        </authorList>
    </citation>
    <scope>NUCLEOTIDE SEQUENCE [LARGE SCALE GENOMIC DNA]</scope>
    <source>
        <strain evidence="2 3">ICMP 7846</strain>
    </source>
</reference>